<dbReference type="EMBL" id="NEVH01017557">
    <property type="protein sequence ID" value="PNF23844.1"/>
    <property type="molecule type" value="Genomic_DNA"/>
</dbReference>
<evidence type="ECO:0000256" key="5">
    <source>
        <dbReference type="SAM" id="MobiDB-lite"/>
    </source>
</evidence>
<evidence type="ECO:0000256" key="2">
    <source>
        <dbReference type="ARBA" id="ARBA00007774"/>
    </source>
</evidence>
<comment type="subcellular location">
    <subcellularLocation>
        <location evidence="1">Nucleus</location>
        <location evidence="1">Nucleolus</location>
    </subcellularLocation>
</comment>
<accession>A0A2J7Q5I1</accession>
<dbReference type="Pfam" id="PF04615">
    <property type="entry name" value="Utp14"/>
    <property type="match status" value="1"/>
</dbReference>
<dbReference type="EMBL" id="NEVH01017557">
    <property type="protein sequence ID" value="PNF23841.1"/>
    <property type="molecule type" value="Genomic_DNA"/>
</dbReference>
<sequence>MEDIDAVCSDNSDHEINEVQHSSLLDAVSQLDIKQRVKPPSRKESSFQVSEFHLGKNDANRHAVLIRNLTKSLGQQGSHAVITKQLRSIHRKAKTLPRPLEKPVAARIQRSVGFRNAKIQLGRWDAVVYSNRVADQLSFPLKQSTVSFQTTNDFISKLKSQTRTPLEQQMDEILNNSPAVQEERKEEEEYQLSLAEMRERRREMAKLRAQQSYMASKASRQKKIKSKKYHRILRRERIRQQLKDFEVLQKTDPEAALQQLEQLERTRAEERMSLRHRSTGQWARNKAVRAKYDEESRQELAQQLAVSRELTQKIQVESSSDEEVEEENCENRIPTNNDNPWIAPKTTSEVDEFVSEYRKYWEEHNKKSSVETSSTNEIAAHNKVEDVREVGSDVRKGHTQNHETAPGDKNIKEEDLMGSCSLESVNTTDKNNEDICIDTDIPVKEGQKCTDAVYNSTETPAAQHSTFEEVSSTEGQSERKPNEENDTAEWINNSTEILSKEERLSPKKLKSTGEELNSNTLVHPQMKNVSPSKPKSMAEQEDDGTKIIPKWISLNKHKQVNISSGVHQKRNISPNKQENITEEVNNNIMIQLKRKKLSEKKPNATAEQVNSKKKKTKSSFNTDGDKFEPLECHSTLIATTNSWVVTPIVPEMGKMVDYNISEGKSNKQNKRNSTDKSTKKKEVKIGKLFDDMQEKLKEKVDKKLKKLKSEMNIKDKDKAEDTNTESDNEGPSLKLKQVNVQANMDEELVEQPHDGLQETESSNMNLNKIVAESRLEEEQQEPPADNIDPNKFIAMKPKHLQTELPDIVTGGDEAIDDNEDDSTERQMTITEAFAEDDVVAEFRKEKEEVTDKSQPKSIDLSLPGWGEWGGKNLPVSSRKKRRFIIKFPAVAPRKDTNKGNVIINEEKNNKVVSHQVSELPFPFTSVKDFEASIRAPIGNTWIPETAHRKLTKPSVITKLGTIIKPMDEDMLVNKEKKVKGMP</sequence>
<dbReference type="OrthoDB" id="277439at2759"/>
<dbReference type="InterPro" id="IPR006709">
    <property type="entry name" value="SSU_processome_Utp14"/>
</dbReference>
<dbReference type="GO" id="GO:0032040">
    <property type="term" value="C:small-subunit processome"/>
    <property type="evidence" value="ECO:0007669"/>
    <property type="project" value="InterPro"/>
</dbReference>
<dbReference type="EMBL" id="NEVH01017557">
    <property type="protein sequence ID" value="PNF23842.1"/>
    <property type="molecule type" value="Genomic_DNA"/>
</dbReference>
<evidence type="ECO:0008006" key="8">
    <source>
        <dbReference type="Google" id="ProtNLM"/>
    </source>
</evidence>
<comment type="caution">
    <text evidence="6">The sequence shown here is derived from an EMBL/GenBank/DDBJ whole genome shotgun (WGS) entry which is preliminary data.</text>
</comment>
<feature type="region of interest" description="Disordered" evidence="5">
    <location>
        <begin position="391"/>
        <end position="412"/>
    </location>
</feature>
<feature type="compositionally biased region" description="Polar residues" evidence="5">
    <location>
        <begin position="458"/>
        <end position="475"/>
    </location>
</feature>
<dbReference type="FunCoup" id="A0A2J7Q5I1">
    <property type="interactions" value="1112"/>
</dbReference>
<comment type="similarity">
    <text evidence="2">Belongs to the UTP14 family.</text>
</comment>
<feature type="region of interest" description="Disordered" evidence="5">
    <location>
        <begin position="595"/>
        <end position="626"/>
    </location>
</feature>
<feature type="region of interest" description="Disordered" evidence="5">
    <location>
        <begin position="714"/>
        <end position="735"/>
    </location>
</feature>
<reference evidence="6 7" key="1">
    <citation type="submission" date="2017-12" db="EMBL/GenBank/DDBJ databases">
        <title>Hemimetabolous genomes reveal molecular basis of termite eusociality.</title>
        <authorList>
            <person name="Harrison M.C."/>
            <person name="Jongepier E."/>
            <person name="Robertson H.M."/>
            <person name="Arning N."/>
            <person name="Bitard-Feildel T."/>
            <person name="Chao H."/>
            <person name="Childers C.P."/>
            <person name="Dinh H."/>
            <person name="Doddapaneni H."/>
            <person name="Dugan S."/>
            <person name="Gowin J."/>
            <person name="Greiner C."/>
            <person name="Han Y."/>
            <person name="Hu H."/>
            <person name="Hughes D.S.T."/>
            <person name="Huylmans A.-K."/>
            <person name="Kemena C."/>
            <person name="Kremer L.P.M."/>
            <person name="Lee S.L."/>
            <person name="Lopez-Ezquerra A."/>
            <person name="Mallet L."/>
            <person name="Monroy-Kuhn J.M."/>
            <person name="Moser A."/>
            <person name="Murali S.C."/>
            <person name="Muzny D.M."/>
            <person name="Otani S."/>
            <person name="Piulachs M.-D."/>
            <person name="Poelchau M."/>
            <person name="Qu J."/>
            <person name="Schaub F."/>
            <person name="Wada-Katsumata A."/>
            <person name="Worley K.C."/>
            <person name="Xie Q."/>
            <person name="Ylla G."/>
            <person name="Poulsen M."/>
            <person name="Gibbs R.A."/>
            <person name="Schal C."/>
            <person name="Richards S."/>
            <person name="Belles X."/>
            <person name="Korb J."/>
            <person name="Bornberg-Bauer E."/>
        </authorList>
    </citation>
    <scope>NUCLEOTIDE SEQUENCE [LARGE SCALE GENOMIC DNA]</scope>
    <source>
        <tissue evidence="6">Whole body</tissue>
    </source>
</reference>
<evidence type="ECO:0000256" key="4">
    <source>
        <dbReference type="ARBA" id="ARBA00023242"/>
    </source>
</evidence>
<dbReference type="InParanoid" id="A0A2J7Q5I1"/>
<proteinExistence type="inferred from homology"/>
<name>A0A2J7Q5I1_9NEOP</name>
<evidence type="ECO:0000256" key="3">
    <source>
        <dbReference type="ARBA" id="ARBA00022553"/>
    </source>
</evidence>
<dbReference type="PANTHER" id="PTHR14150:SF12">
    <property type="entry name" value="U3 SMALL NUCLEOLAR RNA-ASSOCIATED PROTEIN 14 HOMOLOG A"/>
    <property type="match status" value="1"/>
</dbReference>
<feature type="region of interest" description="Disordered" evidence="5">
    <location>
        <begin position="315"/>
        <end position="344"/>
    </location>
</feature>
<dbReference type="PANTHER" id="PTHR14150">
    <property type="entry name" value="U3 SMALL NUCLEOLAR RNA-ASSOCIATED PROTEIN 14"/>
    <property type="match status" value="1"/>
</dbReference>
<feature type="region of interest" description="Disordered" evidence="5">
    <location>
        <begin position="660"/>
        <end position="681"/>
    </location>
</feature>
<feature type="region of interest" description="Disordered" evidence="5">
    <location>
        <begin position="458"/>
        <end position="486"/>
    </location>
</feature>
<feature type="compositionally biased region" description="Acidic residues" evidence="5">
    <location>
        <begin position="319"/>
        <end position="328"/>
    </location>
</feature>
<keyword evidence="3" id="KW-0597">Phosphoprotein</keyword>
<protein>
    <recommendedName>
        <fullName evidence="8">U3 small nucleolar RNA-associated protein 14-like protein A</fullName>
    </recommendedName>
</protein>
<dbReference type="GO" id="GO:0006364">
    <property type="term" value="P:rRNA processing"/>
    <property type="evidence" value="ECO:0007669"/>
    <property type="project" value="InterPro"/>
</dbReference>
<dbReference type="AlphaFoldDB" id="A0A2J7Q5I1"/>
<dbReference type="STRING" id="105785.A0A2J7Q5I1"/>
<gene>
    <name evidence="6" type="ORF">B7P43_G13730</name>
</gene>
<organism evidence="6 7">
    <name type="scientific">Cryptotermes secundus</name>
    <dbReference type="NCBI Taxonomy" id="105785"/>
    <lineage>
        <taxon>Eukaryota</taxon>
        <taxon>Metazoa</taxon>
        <taxon>Ecdysozoa</taxon>
        <taxon>Arthropoda</taxon>
        <taxon>Hexapoda</taxon>
        <taxon>Insecta</taxon>
        <taxon>Pterygota</taxon>
        <taxon>Neoptera</taxon>
        <taxon>Polyneoptera</taxon>
        <taxon>Dictyoptera</taxon>
        <taxon>Blattodea</taxon>
        <taxon>Blattoidea</taxon>
        <taxon>Termitoidae</taxon>
        <taxon>Kalotermitidae</taxon>
        <taxon>Cryptotermitinae</taxon>
        <taxon>Cryptotermes</taxon>
    </lineage>
</organism>
<keyword evidence="7" id="KW-1185">Reference proteome</keyword>
<evidence type="ECO:0000313" key="6">
    <source>
        <dbReference type="EMBL" id="PNF23843.1"/>
    </source>
</evidence>
<evidence type="ECO:0000256" key="1">
    <source>
        <dbReference type="ARBA" id="ARBA00004604"/>
    </source>
</evidence>
<dbReference type="Proteomes" id="UP000235965">
    <property type="component" value="Unassembled WGS sequence"/>
</dbReference>
<dbReference type="EMBL" id="NEVH01017557">
    <property type="protein sequence ID" value="PNF23843.1"/>
    <property type="molecule type" value="Genomic_DNA"/>
</dbReference>
<keyword evidence="4" id="KW-0539">Nucleus</keyword>
<evidence type="ECO:0000313" key="7">
    <source>
        <dbReference type="Proteomes" id="UP000235965"/>
    </source>
</evidence>